<evidence type="ECO:0000313" key="3">
    <source>
        <dbReference type="Proteomes" id="UP001516620"/>
    </source>
</evidence>
<gene>
    <name evidence="2" type="ORF">IM700_019055</name>
</gene>
<feature type="signal peptide" evidence="1">
    <location>
        <begin position="1"/>
        <end position="31"/>
    </location>
</feature>
<evidence type="ECO:0000256" key="1">
    <source>
        <dbReference type="SAM" id="SignalP"/>
    </source>
</evidence>
<feature type="chain" id="PRO_5046385030" description="Copper amine oxidase-like N-terminal domain-containing protein" evidence="1">
    <location>
        <begin position="32"/>
        <end position="384"/>
    </location>
</feature>
<dbReference type="RefSeq" id="WP_193418511.1">
    <property type="nucleotide sequence ID" value="NZ_JADCNN020000022.1"/>
</dbReference>
<name>A0ABS2H8K5_9BACL</name>
<organism evidence="2 3">
    <name type="scientific">Paenibacillus rhizolycopersici</name>
    <dbReference type="NCBI Taxonomy" id="2780073"/>
    <lineage>
        <taxon>Bacteria</taxon>
        <taxon>Bacillati</taxon>
        <taxon>Bacillota</taxon>
        <taxon>Bacilli</taxon>
        <taxon>Bacillales</taxon>
        <taxon>Paenibacillaceae</taxon>
        <taxon>Paenibacillus</taxon>
    </lineage>
</organism>
<reference evidence="2 3" key="1">
    <citation type="submission" date="2021-01" db="EMBL/GenBank/DDBJ databases">
        <title>Paenibacillus sp.nov. isolated from the rhizosphere soil of tomato plant.</title>
        <authorList>
            <person name="Thin K.K."/>
            <person name="Zhang X."/>
            <person name="He S."/>
        </authorList>
    </citation>
    <scope>NUCLEOTIDE SEQUENCE [LARGE SCALE GENOMIC DNA]</scope>
    <source>
        <strain evidence="2 3">DXFW5</strain>
    </source>
</reference>
<protein>
    <recommendedName>
        <fullName evidence="4">Copper amine oxidase-like N-terminal domain-containing protein</fullName>
    </recommendedName>
</protein>
<sequence>MKLGNIRLRPAVYGVLATTLAWTMIASTAAAADAAFYHAYTNPETKEAYYNGYLTTDDGKSERKVLSRTEDGNWYVLPDTVRELWGEEMSPYVRVMTQGLTPQPFGEVYLDTAGDRLVGKTGYQNSPSGKFGTRKVMHFEGGSKQVALFVKNNQNGVIRQVSDSGEWPVTYWLPDGSLLMERYSETAKQNEIVRMNPDTQETHRLLLASLLGYDEQRGELLLAYNESTRKTHLYDVHTRKVRSVTDQEVQAFYDRVQGSAATKAPEVPDELEANQLPVKTLEYVQEGEANLTVNDMKIALPFVFFGLNRELYVPLRPVSESLKWKVERSAGSDMKTYRYTVSTGTQSIQVDRSNSKIMGDRLYLNVHALNRLISDWGIEWIPVK</sequence>
<proteinExistence type="predicted"/>
<dbReference type="EMBL" id="JADCNN020000022">
    <property type="protein sequence ID" value="MBM6997765.1"/>
    <property type="molecule type" value="Genomic_DNA"/>
</dbReference>
<keyword evidence="3" id="KW-1185">Reference proteome</keyword>
<comment type="caution">
    <text evidence="2">The sequence shown here is derived from an EMBL/GenBank/DDBJ whole genome shotgun (WGS) entry which is preliminary data.</text>
</comment>
<evidence type="ECO:0008006" key="4">
    <source>
        <dbReference type="Google" id="ProtNLM"/>
    </source>
</evidence>
<dbReference type="Proteomes" id="UP001516620">
    <property type="component" value="Unassembled WGS sequence"/>
</dbReference>
<keyword evidence="1" id="KW-0732">Signal</keyword>
<accession>A0ABS2H8K5</accession>
<evidence type="ECO:0000313" key="2">
    <source>
        <dbReference type="EMBL" id="MBM6997765.1"/>
    </source>
</evidence>